<evidence type="ECO:0000256" key="1">
    <source>
        <dbReference type="ARBA" id="ARBA00023015"/>
    </source>
</evidence>
<keyword evidence="2" id="KW-0804">Transcription</keyword>
<proteinExistence type="predicted"/>
<protein>
    <submittedName>
        <fullName evidence="5">Putative TetR family transcriptional regulator</fullName>
    </submittedName>
</protein>
<dbReference type="AlphaFoldDB" id="F6FWE1"/>
<keyword evidence="6" id="KW-1185">Reference proteome</keyword>
<feature type="region of interest" description="Disordered" evidence="3">
    <location>
        <begin position="1"/>
        <end position="22"/>
    </location>
</feature>
<dbReference type="Gene3D" id="1.10.10.60">
    <property type="entry name" value="Homeodomain-like"/>
    <property type="match status" value="1"/>
</dbReference>
<dbReference type="Pfam" id="PF16925">
    <property type="entry name" value="TetR_C_13"/>
    <property type="match status" value="1"/>
</dbReference>
<dbReference type="SUPFAM" id="SSF46689">
    <property type="entry name" value="Homeodomain-like"/>
    <property type="match status" value="1"/>
</dbReference>
<feature type="domain" description="Tetracyclin repressor-like C-terminal" evidence="4">
    <location>
        <begin position="99"/>
        <end position="206"/>
    </location>
</feature>
<dbReference type="Proteomes" id="UP000009236">
    <property type="component" value="Chromosome"/>
</dbReference>
<keyword evidence="1" id="KW-0805">Transcription regulation</keyword>
<organism evidence="6">
    <name type="scientific">Isoptericola variabilis (strain 225)</name>
    <dbReference type="NCBI Taxonomy" id="743718"/>
    <lineage>
        <taxon>Bacteria</taxon>
        <taxon>Bacillati</taxon>
        <taxon>Actinomycetota</taxon>
        <taxon>Actinomycetes</taxon>
        <taxon>Micrococcales</taxon>
        <taxon>Promicromonosporaceae</taxon>
        <taxon>Isoptericola</taxon>
    </lineage>
</organism>
<name>F6FWE1_ISOV2</name>
<accession>F6FWE1</accession>
<feature type="compositionally biased region" description="Basic and acidic residues" evidence="3">
    <location>
        <begin position="11"/>
        <end position="22"/>
    </location>
</feature>
<dbReference type="RefSeq" id="WP_013838907.1">
    <property type="nucleotide sequence ID" value="NC_015588.1"/>
</dbReference>
<evidence type="ECO:0000256" key="3">
    <source>
        <dbReference type="SAM" id="MobiDB-lite"/>
    </source>
</evidence>
<dbReference type="HOGENOM" id="CLU_069356_4_1_11"/>
<dbReference type="KEGG" id="iva:Isova_1768"/>
<sequence length="222" mass="23257">MTRAAASRARAGPEADLDGRRARGDRSRAAVLDRAVQEASVRGLDGLTLGVLAEQVPLNKSGIAGLFGNKEGLQLAAVDHARTLFLDTVVVPARAASPGLARVWALVQRWIDYSRGRTFVGGCFFRAVEVELDGREGPVRDAVVAARRDWDGYLQHHVGLAVAAGELDPGTDAAQLVFEVTALLGAANDRSLLLGDDAVYARAEAAVRAALVARGADPGAVA</sequence>
<dbReference type="PANTHER" id="PTHR47506">
    <property type="entry name" value="TRANSCRIPTIONAL REGULATORY PROTEIN"/>
    <property type="match status" value="1"/>
</dbReference>
<gene>
    <name evidence="5" type="ordered locus">Isova_1768</name>
</gene>
<dbReference type="InterPro" id="IPR009057">
    <property type="entry name" value="Homeodomain-like_sf"/>
</dbReference>
<dbReference type="EMBL" id="CP002810">
    <property type="protein sequence ID" value="AEG44515.1"/>
    <property type="molecule type" value="Genomic_DNA"/>
</dbReference>
<evidence type="ECO:0000256" key="2">
    <source>
        <dbReference type="ARBA" id="ARBA00023163"/>
    </source>
</evidence>
<evidence type="ECO:0000259" key="4">
    <source>
        <dbReference type="Pfam" id="PF16925"/>
    </source>
</evidence>
<dbReference type="SUPFAM" id="SSF48498">
    <property type="entry name" value="Tetracyclin repressor-like, C-terminal domain"/>
    <property type="match status" value="1"/>
</dbReference>
<feature type="compositionally biased region" description="Low complexity" evidence="3">
    <location>
        <begin position="1"/>
        <end position="10"/>
    </location>
</feature>
<reference evidence="5 6" key="1">
    <citation type="submission" date="2011-05" db="EMBL/GenBank/DDBJ databases">
        <title>Complete sequence of Isoptericola variabilis 225.</title>
        <authorList>
            <consortium name="US DOE Joint Genome Institute"/>
            <person name="Lucas S."/>
            <person name="Han J."/>
            <person name="Lapidus A."/>
            <person name="Cheng J.-F."/>
            <person name="Goodwin L."/>
            <person name="Pitluck S."/>
            <person name="Peters L."/>
            <person name="Mikhailova N."/>
            <person name="Zeytun A."/>
            <person name="Han C."/>
            <person name="Tapia R."/>
            <person name="Land M."/>
            <person name="Hauser L."/>
            <person name="Kyrpides N."/>
            <person name="Ivanova N."/>
            <person name="Pagani I."/>
            <person name="Siebers A."/>
            <person name="Allgaier M."/>
            <person name="Thelen M."/>
            <person name="Hugenholtz P."/>
            <person name="Gladden J."/>
            <person name="Woyke T."/>
        </authorList>
    </citation>
    <scope>NUCLEOTIDE SEQUENCE [LARGE SCALE GENOMIC DNA]</scope>
    <source>
        <strain evidence="6">225</strain>
    </source>
</reference>
<dbReference type="InterPro" id="IPR036271">
    <property type="entry name" value="Tet_transcr_reg_TetR-rel_C_sf"/>
</dbReference>
<evidence type="ECO:0000313" key="5">
    <source>
        <dbReference type="EMBL" id="AEG44515.1"/>
    </source>
</evidence>
<dbReference type="eggNOG" id="COG1309">
    <property type="taxonomic scope" value="Bacteria"/>
</dbReference>
<dbReference type="InterPro" id="IPR011075">
    <property type="entry name" value="TetR_C"/>
</dbReference>
<dbReference type="PANTHER" id="PTHR47506:SF6">
    <property type="entry name" value="HTH-TYPE TRANSCRIPTIONAL REPRESSOR NEMR"/>
    <property type="match status" value="1"/>
</dbReference>
<evidence type="ECO:0000313" key="6">
    <source>
        <dbReference type="Proteomes" id="UP000009236"/>
    </source>
</evidence>
<dbReference type="Gene3D" id="1.10.357.10">
    <property type="entry name" value="Tetracycline Repressor, domain 2"/>
    <property type="match status" value="1"/>
</dbReference>